<protein>
    <submittedName>
        <fullName evidence="1">Uncharacterized protein</fullName>
    </submittedName>
</protein>
<gene>
    <name evidence="1" type="ORF">PMYSY11_2338</name>
</gene>
<evidence type="ECO:0000313" key="1">
    <source>
        <dbReference type="EMBL" id="VEV97383.1"/>
    </source>
</evidence>
<reference evidence="1" key="1">
    <citation type="submission" date="2019-02" db="EMBL/GenBank/DDBJ databases">
        <authorList>
            <consortium name="Genoscope - CEA"/>
            <person name="William W."/>
        </authorList>
    </citation>
    <scope>NUCLEOTIDE SEQUENCE [LARGE SCALE GENOMIC DNA]</scope>
    <source>
        <strain evidence="1">YSy11</strain>
    </source>
</reference>
<proteinExistence type="predicted"/>
<name>A0A653E4E0_9PSED</name>
<accession>A0A653E4E0</accession>
<dbReference type="AlphaFoldDB" id="A0A653E4E0"/>
<sequence length="29" mass="3485">MSWINKRFLPSLMLIPFPIYSNSMELINE</sequence>
<dbReference type="EMBL" id="LR215729">
    <property type="protein sequence ID" value="VEV97383.1"/>
    <property type="molecule type" value="Genomic_DNA"/>
</dbReference>
<organism evidence="1">
    <name type="scientific">Pseudomonas marincola</name>
    <dbReference type="NCBI Taxonomy" id="437900"/>
    <lineage>
        <taxon>Bacteria</taxon>
        <taxon>Pseudomonadati</taxon>
        <taxon>Pseudomonadota</taxon>
        <taxon>Gammaproteobacteria</taxon>
        <taxon>Pseudomonadales</taxon>
        <taxon>Pseudomonadaceae</taxon>
        <taxon>Pseudomonas</taxon>
    </lineage>
</organism>